<sequence>MGVSVDSIALVVAFVALVIAVLQVVQQYASSSSARGKVNTASIGLWSKKNKFRWSFWEWKLRVSYARISLRTEDAIDSLIEQRNRYSELLNSMPHIQTAQYMEVADGPLGPRVNGMPKLKLYRRDQEGRGEVALRSLPWRERRQVAVAQKMLELQYARTPPRKATWYNLMVDVGLDMDHLPSDGYLDAETIPSSIDSPTMQIHLSDLIQFGVLMHMKIVSVDEYQRDIQMTGRHCNISTRYQEGVGQLSRYSGLAPHIQPQCRVCSPPELKMCLRTASGVIQVGDAMASMTDWGYNSVELVMRAARGKSSHSDWQEISIKEVMAGLEGDSDAKWGGRWTSPTVPPLPFILSICGSMAVANSFPHTLLTSWTQEERRKSCKAAMAQVQATVGFVEIPSTAFDSMRKGDNNLLVTDDFKVANNYGCEFGGLRSWVTCNLSEFTYRFAQCWPVEGVTDSVPILARLHNLLRDGTLDRKWCEEYDQDAGYSGVTGAKNATDSGDHWRMTAAPLLWLQITMLDSWIGRRADMIVDEHGREEVSVPTDIYRATLCAQKALNLKPTTGWKQSRMDFTLLYLRCLADGAGGKATSCMSPEPRAGEETAGWDGMSCGTPRDWAAIDAVLTLRAFLLHLRLELMNDSSVLLRLRRFDPVVNLA</sequence>
<dbReference type="STRING" id="5364.A0A5C3MZV1"/>
<keyword evidence="2" id="KW-1185">Reference proteome</keyword>
<evidence type="ECO:0000313" key="1">
    <source>
        <dbReference type="EMBL" id="TFK50305.1"/>
    </source>
</evidence>
<gene>
    <name evidence="1" type="ORF">OE88DRAFT_235379</name>
</gene>
<evidence type="ECO:0000313" key="2">
    <source>
        <dbReference type="Proteomes" id="UP000305948"/>
    </source>
</evidence>
<dbReference type="EMBL" id="ML213513">
    <property type="protein sequence ID" value="TFK50305.1"/>
    <property type="molecule type" value="Genomic_DNA"/>
</dbReference>
<proteinExistence type="predicted"/>
<dbReference type="Proteomes" id="UP000305948">
    <property type="component" value="Unassembled WGS sequence"/>
</dbReference>
<name>A0A5C3MZV1_9AGAM</name>
<dbReference type="OrthoDB" id="2993697at2759"/>
<dbReference type="AlphaFoldDB" id="A0A5C3MZV1"/>
<reference evidence="1 2" key="1">
    <citation type="journal article" date="2019" name="Nat. Ecol. Evol.">
        <title>Megaphylogeny resolves global patterns of mushroom evolution.</title>
        <authorList>
            <person name="Varga T."/>
            <person name="Krizsan K."/>
            <person name="Foldi C."/>
            <person name="Dima B."/>
            <person name="Sanchez-Garcia M."/>
            <person name="Sanchez-Ramirez S."/>
            <person name="Szollosi G.J."/>
            <person name="Szarkandi J.G."/>
            <person name="Papp V."/>
            <person name="Albert L."/>
            <person name="Andreopoulos W."/>
            <person name="Angelini C."/>
            <person name="Antonin V."/>
            <person name="Barry K.W."/>
            <person name="Bougher N.L."/>
            <person name="Buchanan P."/>
            <person name="Buyck B."/>
            <person name="Bense V."/>
            <person name="Catcheside P."/>
            <person name="Chovatia M."/>
            <person name="Cooper J."/>
            <person name="Damon W."/>
            <person name="Desjardin D."/>
            <person name="Finy P."/>
            <person name="Geml J."/>
            <person name="Haridas S."/>
            <person name="Hughes K."/>
            <person name="Justo A."/>
            <person name="Karasinski D."/>
            <person name="Kautmanova I."/>
            <person name="Kiss B."/>
            <person name="Kocsube S."/>
            <person name="Kotiranta H."/>
            <person name="LaButti K.M."/>
            <person name="Lechner B.E."/>
            <person name="Liimatainen K."/>
            <person name="Lipzen A."/>
            <person name="Lukacs Z."/>
            <person name="Mihaltcheva S."/>
            <person name="Morgado L.N."/>
            <person name="Niskanen T."/>
            <person name="Noordeloos M.E."/>
            <person name="Ohm R.A."/>
            <person name="Ortiz-Santana B."/>
            <person name="Ovrebo C."/>
            <person name="Racz N."/>
            <person name="Riley R."/>
            <person name="Savchenko A."/>
            <person name="Shiryaev A."/>
            <person name="Soop K."/>
            <person name="Spirin V."/>
            <person name="Szebenyi C."/>
            <person name="Tomsovsky M."/>
            <person name="Tulloss R.E."/>
            <person name="Uehling J."/>
            <person name="Grigoriev I.V."/>
            <person name="Vagvolgyi C."/>
            <person name="Papp T."/>
            <person name="Martin F.M."/>
            <person name="Miettinen O."/>
            <person name="Hibbett D.S."/>
            <person name="Nagy L.G."/>
        </authorList>
    </citation>
    <scope>NUCLEOTIDE SEQUENCE [LARGE SCALE GENOMIC DNA]</scope>
    <source>
        <strain evidence="1 2">OMC1185</strain>
    </source>
</reference>
<protein>
    <submittedName>
        <fullName evidence="1">Uncharacterized protein</fullName>
    </submittedName>
</protein>
<accession>A0A5C3MZV1</accession>
<organism evidence="1 2">
    <name type="scientific">Heliocybe sulcata</name>
    <dbReference type="NCBI Taxonomy" id="5364"/>
    <lineage>
        <taxon>Eukaryota</taxon>
        <taxon>Fungi</taxon>
        <taxon>Dikarya</taxon>
        <taxon>Basidiomycota</taxon>
        <taxon>Agaricomycotina</taxon>
        <taxon>Agaricomycetes</taxon>
        <taxon>Gloeophyllales</taxon>
        <taxon>Gloeophyllaceae</taxon>
        <taxon>Heliocybe</taxon>
    </lineage>
</organism>